<dbReference type="InterPro" id="IPR020846">
    <property type="entry name" value="MFS_dom"/>
</dbReference>
<comment type="similarity">
    <text evidence="2">Belongs to the major facilitator superfamily. Sodium/anion cotransporter family.</text>
</comment>
<dbReference type="InterPro" id="IPR011701">
    <property type="entry name" value="MFS"/>
</dbReference>
<feature type="transmembrane region" description="Helical" evidence="12">
    <location>
        <begin position="39"/>
        <end position="59"/>
    </location>
</feature>
<keyword evidence="8 12" id="KW-0472">Membrane</keyword>
<evidence type="ECO:0000256" key="9">
    <source>
        <dbReference type="ARBA" id="ARBA00023201"/>
    </source>
</evidence>
<dbReference type="EMBL" id="VTPC01008398">
    <property type="protein sequence ID" value="KAF2892881.1"/>
    <property type="molecule type" value="Genomic_DNA"/>
</dbReference>
<dbReference type="FunFam" id="1.20.1250.20:FF:000003">
    <property type="entry name" value="Solute carrier family 17 member 3"/>
    <property type="match status" value="1"/>
</dbReference>
<dbReference type="PANTHER" id="PTHR11662">
    <property type="entry name" value="SOLUTE CARRIER FAMILY 17"/>
    <property type="match status" value="1"/>
</dbReference>
<evidence type="ECO:0000256" key="10">
    <source>
        <dbReference type="ARBA" id="ARBA00054632"/>
    </source>
</evidence>
<keyword evidence="9" id="KW-0406">Ion transport</keyword>
<feature type="transmembrane region" description="Helical" evidence="12">
    <location>
        <begin position="96"/>
        <end position="120"/>
    </location>
</feature>
<dbReference type="OrthoDB" id="2985014at2759"/>
<evidence type="ECO:0000313" key="14">
    <source>
        <dbReference type="EMBL" id="KAF2892881.1"/>
    </source>
</evidence>
<feature type="transmembrane region" description="Helical" evidence="12">
    <location>
        <begin position="132"/>
        <end position="154"/>
    </location>
</feature>
<dbReference type="GO" id="GO:0006814">
    <property type="term" value="P:sodium ion transport"/>
    <property type="evidence" value="ECO:0007669"/>
    <property type="project" value="UniProtKB-KW"/>
</dbReference>
<evidence type="ECO:0000256" key="2">
    <source>
        <dbReference type="ARBA" id="ARBA00008586"/>
    </source>
</evidence>
<keyword evidence="15" id="KW-1185">Reference proteome</keyword>
<comment type="function">
    <text evidence="10">May be an inorganic phosphate cotransporter.</text>
</comment>
<comment type="caution">
    <text evidence="14">The sequence shown here is derived from an EMBL/GenBank/DDBJ whole genome shotgun (WGS) entry which is preliminary data.</text>
</comment>
<evidence type="ECO:0000256" key="8">
    <source>
        <dbReference type="ARBA" id="ARBA00023136"/>
    </source>
</evidence>
<dbReference type="GO" id="GO:0015293">
    <property type="term" value="F:symporter activity"/>
    <property type="evidence" value="ECO:0007669"/>
    <property type="project" value="UniProtKB-KW"/>
</dbReference>
<dbReference type="AlphaFoldDB" id="A0A8K0CWI4"/>
<dbReference type="GO" id="GO:0016020">
    <property type="term" value="C:membrane"/>
    <property type="evidence" value="ECO:0007669"/>
    <property type="project" value="UniProtKB-SubCell"/>
</dbReference>
<keyword evidence="6 12" id="KW-1133">Transmembrane helix</keyword>
<name>A0A8K0CWI4_IGNLU</name>
<feature type="transmembrane region" description="Helical" evidence="12">
    <location>
        <begin position="364"/>
        <end position="387"/>
    </location>
</feature>
<evidence type="ECO:0000259" key="13">
    <source>
        <dbReference type="PROSITE" id="PS50850"/>
    </source>
</evidence>
<evidence type="ECO:0000313" key="15">
    <source>
        <dbReference type="Proteomes" id="UP000801492"/>
    </source>
</evidence>
<dbReference type="Pfam" id="PF07690">
    <property type="entry name" value="MFS_1"/>
    <property type="match status" value="1"/>
</dbReference>
<dbReference type="CDD" id="cd17318">
    <property type="entry name" value="MFS_SLC17"/>
    <property type="match status" value="1"/>
</dbReference>
<feature type="transmembrane region" description="Helical" evidence="12">
    <location>
        <begin position="331"/>
        <end position="352"/>
    </location>
</feature>
<evidence type="ECO:0000256" key="11">
    <source>
        <dbReference type="ARBA" id="ARBA00068450"/>
    </source>
</evidence>
<feature type="transmembrane region" description="Helical" evidence="12">
    <location>
        <begin position="71"/>
        <end position="90"/>
    </location>
</feature>
<keyword evidence="4 12" id="KW-0812">Transmembrane</keyword>
<keyword evidence="7" id="KW-0915">Sodium</keyword>
<dbReference type="InterPro" id="IPR036259">
    <property type="entry name" value="MFS_trans_sf"/>
</dbReference>
<protein>
    <recommendedName>
        <fullName evidence="11">Putative inorganic phosphate cotransporter</fullName>
    </recommendedName>
</protein>
<feature type="transmembrane region" description="Helical" evidence="12">
    <location>
        <begin position="399"/>
        <end position="418"/>
    </location>
</feature>
<keyword evidence="9" id="KW-0739">Sodium transport</keyword>
<feature type="transmembrane region" description="Helical" evidence="12">
    <location>
        <begin position="160"/>
        <end position="182"/>
    </location>
</feature>
<dbReference type="FunFam" id="1.20.1250.20:FF:000144">
    <property type="entry name" value="Picot, isoform B"/>
    <property type="match status" value="1"/>
</dbReference>
<evidence type="ECO:0000256" key="3">
    <source>
        <dbReference type="ARBA" id="ARBA00022448"/>
    </source>
</evidence>
<evidence type="ECO:0000256" key="12">
    <source>
        <dbReference type="SAM" id="Phobius"/>
    </source>
</evidence>
<reference evidence="14" key="1">
    <citation type="submission" date="2019-08" db="EMBL/GenBank/DDBJ databases">
        <title>The genome of the North American firefly Photinus pyralis.</title>
        <authorList>
            <consortium name="Photinus pyralis genome working group"/>
            <person name="Fallon T.R."/>
            <person name="Sander Lower S.E."/>
            <person name="Weng J.-K."/>
        </authorList>
    </citation>
    <scope>NUCLEOTIDE SEQUENCE</scope>
    <source>
        <strain evidence="14">TRF0915ILg1</strain>
        <tissue evidence="14">Whole body</tissue>
    </source>
</reference>
<evidence type="ECO:0000256" key="7">
    <source>
        <dbReference type="ARBA" id="ARBA00023053"/>
    </source>
</evidence>
<dbReference type="Gene3D" id="1.20.1250.20">
    <property type="entry name" value="MFS general substrate transporter like domains"/>
    <property type="match status" value="2"/>
</dbReference>
<evidence type="ECO:0000256" key="6">
    <source>
        <dbReference type="ARBA" id="ARBA00022989"/>
    </source>
</evidence>
<feature type="transmembrane region" description="Helical" evidence="12">
    <location>
        <begin position="307"/>
        <end position="325"/>
    </location>
</feature>
<accession>A0A8K0CWI4</accession>
<evidence type="ECO:0000256" key="1">
    <source>
        <dbReference type="ARBA" id="ARBA00004141"/>
    </source>
</evidence>
<dbReference type="InterPro" id="IPR050382">
    <property type="entry name" value="MFS_Na/Anion_cotransporter"/>
</dbReference>
<organism evidence="14 15">
    <name type="scientific">Ignelater luminosus</name>
    <name type="common">Cucubano</name>
    <name type="synonym">Pyrophorus luminosus</name>
    <dbReference type="NCBI Taxonomy" id="2038154"/>
    <lineage>
        <taxon>Eukaryota</taxon>
        <taxon>Metazoa</taxon>
        <taxon>Ecdysozoa</taxon>
        <taxon>Arthropoda</taxon>
        <taxon>Hexapoda</taxon>
        <taxon>Insecta</taxon>
        <taxon>Pterygota</taxon>
        <taxon>Neoptera</taxon>
        <taxon>Endopterygota</taxon>
        <taxon>Coleoptera</taxon>
        <taxon>Polyphaga</taxon>
        <taxon>Elateriformia</taxon>
        <taxon>Elateroidea</taxon>
        <taxon>Elateridae</taxon>
        <taxon>Agrypninae</taxon>
        <taxon>Pyrophorini</taxon>
        <taxon>Ignelater</taxon>
    </lineage>
</organism>
<dbReference type="PROSITE" id="PS50850">
    <property type="entry name" value="MFS"/>
    <property type="match status" value="1"/>
</dbReference>
<proteinExistence type="inferred from homology"/>
<comment type="subcellular location">
    <subcellularLocation>
        <location evidence="1">Membrane</location>
        <topology evidence="1">Multi-pass membrane protein</topology>
    </subcellularLocation>
</comment>
<gene>
    <name evidence="14" type="ORF">ILUMI_13298</name>
</gene>
<keyword evidence="5" id="KW-0769">Symport</keyword>
<evidence type="ECO:0000256" key="4">
    <source>
        <dbReference type="ARBA" id="ARBA00022692"/>
    </source>
</evidence>
<dbReference type="GO" id="GO:0006820">
    <property type="term" value="P:monoatomic anion transport"/>
    <property type="evidence" value="ECO:0007669"/>
    <property type="project" value="TreeGrafter"/>
</dbReference>
<feature type="transmembrane region" description="Helical" evidence="12">
    <location>
        <begin position="266"/>
        <end position="286"/>
    </location>
</feature>
<keyword evidence="3" id="KW-0813">Transport</keyword>
<dbReference type="Proteomes" id="UP000801492">
    <property type="component" value="Unassembled WGS sequence"/>
</dbReference>
<dbReference type="SUPFAM" id="SSF103473">
    <property type="entry name" value="MFS general substrate transporter"/>
    <property type="match status" value="1"/>
</dbReference>
<feature type="domain" description="Major facilitator superfamily (MFS) profile" evidence="13">
    <location>
        <begin position="1"/>
        <end position="423"/>
    </location>
</feature>
<feature type="transmembrane region" description="Helical" evidence="12">
    <location>
        <begin position="224"/>
        <end position="246"/>
    </location>
</feature>
<evidence type="ECO:0000256" key="5">
    <source>
        <dbReference type="ARBA" id="ARBA00022847"/>
    </source>
</evidence>
<dbReference type="PANTHER" id="PTHR11662:SF280">
    <property type="entry name" value="FI21844P1-RELATED"/>
    <property type="match status" value="1"/>
</dbReference>
<sequence>MLLLFFLLAIGYGMRVNLSVGIVAMTDKTENTSSKTYDWQDQSVILSSFFWGYVLPQIVAGQVSKAYGPRWFLLGTMAICSLFTILIPFMADLGSWGVMICRVVQGFSQGFFFPCIHTMLSKWAPLPERSRLGTFVFAGGPFGTVISMPVTGWISGSSWGWPFAFYLYGILGFLWTFAFIFLGSNSPATHKKIAAEEKFYIEGTLGVKVDSTKKISTPWKSISVSLPVWAILITHCAQNWGFWTLLTEMPTYMKNVLDFDIKSNGVLSACPYFTMWIMSFIFSGFTDYIINRECVSIGTGRKIANSIGLYIPAIALFLLAFFGHGTDTTGMVISLLIIAVGSNAAHMCGYQVNHIDLSPTHAGTLMGITNGFSNVFSLLGPLLVHYVVTDKHDVDQWKIVFLTAAVIYLFGNTFYVLCGSGNIQPWDTCDPYEGNEDIESVPEKEESIKTKL</sequence>